<sequence length="94" mass="10521">MIQLLIDLLTPIFTSMGVSTTDVQTYVNMLSGYIYTIIGLLAVAIIVMVAAHFLIKKERVTWCAGARDLPGFWPWPLSSTLCVLVRFITIFRPS</sequence>
<keyword evidence="1" id="KW-1133">Transmembrane helix</keyword>
<keyword evidence="1" id="KW-0812">Transmembrane</keyword>
<dbReference type="STRING" id="1650663.GCA_001486665_00386"/>
<feature type="transmembrane region" description="Helical" evidence="1">
    <location>
        <begin position="33"/>
        <end position="55"/>
    </location>
</feature>
<evidence type="ECO:0000313" key="3">
    <source>
        <dbReference type="Proteomes" id="UP000295184"/>
    </source>
</evidence>
<comment type="caution">
    <text evidence="2">The sequence shown here is derived from an EMBL/GenBank/DDBJ whole genome shotgun (WGS) entry which is preliminary data.</text>
</comment>
<reference evidence="2 3" key="1">
    <citation type="submission" date="2019-03" db="EMBL/GenBank/DDBJ databases">
        <title>Genomic Encyclopedia of Type Strains, Phase IV (KMG-IV): sequencing the most valuable type-strain genomes for metagenomic binning, comparative biology and taxonomic classification.</title>
        <authorList>
            <person name="Goeker M."/>
        </authorList>
    </citation>
    <scope>NUCLEOTIDE SEQUENCE [LARGE SCALE GENOMIC DNA]</scope>
    <source>
        <strain evidence="2 3">DSM 100451</strain>
    </source>
</reference>
<dbReference type="AlphaFoldDB" id="A0A4R1R064"/>
<evidence type="ECO:0000256" key="1">
    <source>
        <dbReference type="SAM" id="Phobius"/>
    </source>
</evidence>
<evidence type="ECO:0000313" key="2">
    <source>
        <dbReference type="EMBL" id="TCL58675.1"/>
    </source>
</evidence>
<dbReference type="Proteomes" id="UP000295184">
    <property type="component" value="Unassembled WGS sequence"/>
</dbReference>
<proteinExistence type="predicted"/>
<keyword evidence="1" id="KW-0472">Membrane</keyword>
<name>A0A4R1R064_9FIRM</name>
<gene>
    <name evidence="2" type="ORF">EDD77_10729</name>
</gene>
<dbReference type="EMBL" id="SLUM01000007">
    <property type="protein sequence ID" value="TCL58675.1"/>
    <property type="molecule type" value="Genomic_DNA"/>
</dbReference>
<dbReference type="GeneID" id="97380241"/>
<accession>A0A4R1R064</accession>
<protein>
    <submittedName>
        <fullName evidence="2">Uncharacterized protein</fullName>
    </submittedName>
</protein>
<organism evidence="2 3">
    <name type="scientific">Allofournierella massiliensis</name>
    <dbReference type="NCBI Taxonomy" id="1650663"/>
    <lineage>
        <taxon>Bacteria</taxon>
        <taxon>Bacillati</taxon>
        <taxon>Bacillota</taxon>
        <taxon>Clostridia</taxon>
        <taxon>Eubacteriales</taxon>
        <taxon>Oscillospiraceae</taxon>
        <taxon>Allofournierella</taxon>
    </lineage>
</organism>
<dbReference type="RefSeq" id="WP_132587331.1">
    <property type="nucleotide sequence ID" value="NZ_CABKVM010000012.1"/>
</dbReference>